<organism evidence="1 2">
    <name type="scientific">Panagrolaimus davidi</name>
    <dbReference type="NCBI Taxonomy" id="227884"/>
    <lineage>
        <taxon>Eukaryota</taxon>
        <taxon>Metazoa</taxon>
        <taxon>Ecdysozoa</taxon>
        <taxon>Nematoda</taxon>
        <taxon>Chromadorea</taxon>
        <taxon>Rhabditida</taxon>
        <taxon>Tylenchina</taxon>
        <taxon>Panagrolaimomorpha</taxon>
        <taxon>Panagrolaimoidea</taxon>
        <taxon>Panagrolaimidae</taxon>
        <taxon>Panagrolaimus</taxon>
    </lineage>
</organism>
<reference evidence="2" key="1">
    <citation type="submission" date="2022-11" db="UniProtKB">
        <authorList>
            <consortium name="WormBaseParasite"/>
        </authorList>
    </citation>
    <scope>IDENTIFICATION</scope>
</reference>
<sequence>MQACVERPSCVGYQKISENKFINLRTLTGYVLNKTSEDYFLLDTSKGQTFPKQPQSFDAAILFEIYRYGECPMSFVVDESICVGRSTPDMCSAYQSYMDPQHDGANCTVLPKQSIIDLWT</sequence>
<keyword evidence="1" id="KW-1185">Reference proteome</keyword>
<dbReference type="WBParaSite" id="PDA_v2.g27208.t1">
    <property type="protein sequence ID" value="PDA_v2.g27208.t1"/>
    <property type="gene ID" value="PDA_v2.g27208"/>
</dbReference>
<evidence type="ECO:0000313" key="1">
    <source>
        <dbReference type="Proteomes" id="UP000887578"/>
    </source>
</evidence>
<proteinExistence type="predicted"/>
<accession>A0A914QD12</accession>
<dbReference type="Proteomes" id="UP000887578">
    <property type="component" value="Unplaced"/>
</dbReference>
<evidence type="ECO:0000313" key="2">
    <source>
        <dbReference type="WBParaSite" id="PDA_v2.g27208.t1"/>
    </source>
</evidence>
<dbReference type="AlphaFoldDB" id="A0A914QD12"/>
<protein>
    <submittedName>
        <fullName evidence="2">Uncharacterized protein</fullName>
    </submittedName>
</protein>
<name>A0A914QD12_9BILA</name>